<gene>
    <name evidence="5" type="ordered locus">SpiGrapes_0755</name>
</gene>
<protein>
    <recommendedName>
        <fullName evidence="1">diguanylate cyclase</fullName>
        <ecNumber evidence="1">2.7.7.65</ecNumber>
    </recommendedName>
</protein>
<dbReference type="PANTHER" id="PTHR45138">
    <property type="entry name" value="REGULATORY COMPONENTS OF SENSORY TRANSDUCTION SYSTEM"/>
    <property type="match status" value="1"/>
</dbReference>
<dbReference type="STRING" id="158190.SpiGrapes_0755"/>
<evidence type="ECO:0000256" key="3">
    <source>
        <dbReference type="SAM" id="Phobius"/>
    </source>
</evidence>
<feature type="transmembrane region" description="Helical" evidence="3">
    <location>
        <begin position="112"/>
        <end position="131"/>
    </location>
</feature>
<dbReference type="GO" id="GO:0052621">
    <property type="term" value="F:diguanylate cyclase activity"/>
    <property type="evidence" value="ECO:0007669"/>
    <property type="project" value="UniProtKB-EC"/>
</dbReference>
<evidence type="ECO:0000259" key="4">
    <source>
        <dbReference type="PROSITE" id="PS50887"/>
    </source>
</evidence>
<name>G8QYM7_SPHPG</name>
<sequence length="390" mass="43804">MVILNQFIFSVVMLTIWSNLRNRVPGLGYWTKNIWAQTVSLVFVCFASLYDLPFLVNIFIFLSTLGSVLFLFGLSQSIGYHVQKTPYYAYTGIVTSLALAVTILGLPKAYNTLLFSLACMFISYAYISLLAKGWKALPWLRRTFSMMIAIYILFAAFNLIRFLATLPLKDPIILLPEGNQSLSQIITMILLTGINFCILIVIYKKLLHDLFLDAEEKETMLAYLKILAENDGMTGIFNRTTIEKQLDTLLVSKDLDRGNLLLLIDIDSFKAINDETGHENGDNVLIALAGLFKNFFTDGGFTGRWGGDEFLIVVTDIPKDGIGKCLQSLMEAVHQHPWDSIFTHTPHPVVSISCGYVFFEEMVTKQELLRIADNHLYQAKKQGGDCAVGT</sequence>
<dbReference type="InterPro" id="IPR043128">
    <property type="entry name" value="Rev_trsase/Diguanyl_cyclase"/>
</dbReference>
<dbReference type="RefSeq" id="WP_014269439.1">
    <property type="nucleotide sequence ID" value="NC_016633.1"/>
</dbReference>
<dbReference type="CDD" id="cd01949">
    <property type="entry name" value="GGDEF"/>
    <property type="match status" value="1"/>
</dbReference>
<evidence type="ECO:0000256" key="1">
    <source>
        <dbReference type="ARBA" id="ARBA00012528"/>
    </source>
</evidence>
<dbReference type="EMBL" id="CP003155">
    <property type="protein sequence ID" value="AEV28590.1"/>
    <property type="molecule type" value="Genomic_DNA"/>
</dbReference>
<dbReference type="Gene3D" id="3.30.70.270">
    <property type="match status" value="1"/>
</dbReference>
<dbReference type="HOGENOM" id="CLU_681342_0_0_12"/>
<dbReference type="InterPro" id="IPR000160">
    <property type="entry name" value="GGDEF_dom"/>
</dbReference>
<dbReference type="PANTHER" id="PTHR45138:SF9">
    <property type="entry name" value="DIGUANYLATE CYCLASE DGCM-RELATED"/>
    <property type="match status" value="1"/>
</dbReference>
<dbReference type="eggNOG" id="COG2199">
    <property type="taxonomic scope" value="Bacteria"/>
</dbReference>
<accession>G8QYM7</accession>
<dbReference type="AlphaFoldDB" id="G8QYM7"/>
<dbReference type="OrthoDB" id="9779586at2"/>
<comment type="catalytic activity">
    <reaction evidence="2">
        <text>2 GTP = 3',3'-c-di-GMP + 2 diphosphate</text>
        <dbReference type="Rhea" id="RHEA:24898"/>
        <dbReference type="ChEBI" id="CHEBI:33019"/>
        <dbReference type="ChEBI" id="CHEBI:37565"/>
        <dbReference type="ChEBI" id="CHEBI:58805"/>
        <dbReference type="EC" id="2.7.7.65"/>
    </reaction>
</comment>
<dbReference type="SMART" id="SM00267">
    <property type="entry name" value="GGDEF"/>
    <property type="match status" value="1"/>
</dbReference>
<keyword evidence="3" id="KW-0812">Transmembrane</keyword>
<dbReference type="EC" id="2.7.7.65" evidence="1"/>
<dbReference type="SUPFAM" id="SSF55073">
    <property type="entry name" value="Nucleotide cyclase"/>
    <property type="match status" value="1"/>
</dbReference>
<dbReference type="NCBIfam" id="TIGR00254">
    <property type="entry name" value="GGDEF"/>
    <property type="match status" value="1"/>
</dbReference>
<dbReference type="Pfam" id="PF00990">
    <property type="entry name" value="GGDEF"/>
    <property type="match status" value="1"/>
</dbReference>
<dbReference type="Proteomes" id="UP000005632">
    <property type="component" value="Chromosome"/>
</dbReference>
<dbReference type="PROSITE" id="PS50887">
    <property type="entry name" value="GGDEF"/>
    <property type="match status" value="1"/>
</dbReference>
<keyword evidence="3" id="KW-1133">Transmembrane helix</keyword>
<evidence type="ECO:0000313" key="5">
    <source>
        <dbReference type="EMBL" id="AEV28590.1"/>
    </source>
</evidence>
<keyword evidence="6" id="KW-1185">Reference proteome</keyword>
<keyword evidence="3" id="KW-0472">Membrane</keyword>
<dbReference type="KEGG" id="sgp:SpiGrapes_0755"/>
<proteinExistence type="predicted"/>
<evidence type="ECO:0000313" key="6">
    <source>
        <dbReference type="Proteomes" id="UP000005632"/>
    </source>
</evidence>
<feature type="transmembrane region" description="Helical" evidence="3">
    <location>
        <begin position="143"/>
        <end position="164"/>
    </location>
</feature>
<feature type="transmembrane region" description="Helical" evidence="3">
    <location>
        <begin position="87"/>
        <end position="106"/>
    </location>
</feature>
<feature type="transmembrane region" description="Helical" evidence="3">
    <location>
        <begin position="184"/>
        <end position="203"/>
    </location>
</feature>
<dbReference type="InterPro" id="IPR050469">
    <property type="entry name" value="Diguanylate_Cyclase"/>
</dbReference>
<evidence type="ECO:0000256" key="2">
    <source>
        <dbReference type="ARBA" id="ARBA00034247"/>
    </source>
</evidence>
<feature type="transmembrane region" description="Helical" evidence="3">
    <location>
        <begin position="56"/>
        <end position="75"/>
    </location>
</feature>
<organism evidence="5 6">
    <name type="scientific">Sphaerochaeta pleomorpha (strain ATCC BAA-1885 / DSM 22778 / Grapes)</name>
    <dbReference type="NCBI Taxonomy" id="158190"/>
    <lineage>
        <taxon>Bacteria</taxon>
        <taxon>Pseudomonadati</taxon>
        <taxon>Spirochaetota</taxon>
        <taxon>Spirochaetia</taxon>
        <taxon>Spirochaetales</taxon>
        <taxon>Sphaerochaetaceae</taxon>
        <taxon>Sphaerochaeta</taxon>
    </lineage>
</organism>
<feature type="domain" description="GGDEF" evidence="4">
    <location>
        <begin position="257"/>
        <end position="390"/>
    </location>
</feature>
<dbReference type="InterPro" id="IPR029787">
    <property type="entry name" value="Nucleotide_cyclase"/>
</dbReference>
<reference evidence="5 6" key="1">
    <citation type="submission" date="2011-11" db="EMBL/GenBank/DDBJ databases">
        <title>Complete sequence of Spirochaeta sp. grapes.</title>
        <authorList>
            <consortium name="US DOE Joint Genome Institute"/>
            <person name="Lucas S."/>
            <person name="Han J."/>
            <person name="Lapidus A."/>
            <person name="Cheng J.-F."/>
            <person name="Goodwin L."/>
            <person name="Pitluck S."/>
            <person name="Peters L."/>
            <person name="Ovchinnikova G."/>
            <person name="Munk A.C."/>
            <person name="Detter J.C."/>
            <person name="Han C."/>
            <person name="Tapia R."/>
            <person name="Land M."/>
            <person name="Hauser L."/>
            <person name="Kyrpides N."/>
            <person name="Ivanova N."/>
            <person name="Pagani I."/>
            <person name="Ritalahtilisa K."/>
            <person name="Loeffler F."/>
            <person name="Woyke T."/>
        </authorList>
    </citation>
    <scope>NUCLEOTIDE SEQUENCE [LARGE SCALE GENOMIC DNA]</scope>
    <source>
        <strain evidence="6">ATCC BAA-1885 / DSM 22778 / Grapes</strain>
    </source>
</reference>